<evidence type="ECO:0000313" key="2">
    <source>
        <dbReference type="Proteomes" id="UP000035065"/>
    </source>
</evidence>
<accession>F1YE98</accession>
<reference evidence="1 2" key="1">
    <citation type="journal article" date="2011" name="J. Bacteriol.">
        <title>Draft Genome Sequence of Gordonia neofelifaecis NRRL B-59395, a Cholesterol-Degrading Actinomycete.</title>
        <authorList>
            <person name="Ge F."/>
            <person name="Li W."/>
            <person name="Chen G."/>
            <person name="Liu Y."/>
            <person name="Zhang G."/>
            <person name="Yong B."/>
            <person name="Wang Q."/>
            <person name="Wang N."/>
            <person name="Huang Z."/>
            <person name="Li W."/>
            <person name="Wang J."/>
            <person name="Wu C."/>
            <person name="Xie Q."/>
            <person name="Liu G."/>
        </authorList>
    </citation>
    <scope>NUCLEOTIDE SEQUENCE [LARGE SCALE GENOMIC DNA]</scope>
    <source>
        <strain evidence="1 2">NRRL B-59395</strain>
    </source>
</reference>
<comment type="caution">
    <text evidence="1">The sequence shown here is derived from an EMBL/GenBank/DDBJ whole genome shotgun (WGS) entry which is preliminary data.</text>
</comment>
<dbReference type="AlphaFoldDB" id="F1YE98"/>
<proteinExistence type="predicted"/>
<dbReference type="RefSeq" id="WP_009677296.1">
    <property type="nucleotide sequence ID" value="NZ_AEUD01000001.1"/>
</dbReference>
<organism evidence="1 2">
    <name type="scientific">Gordonia neofelifaecis NRRL B-59395</name>
    <dbReference type="NCBI Taxonomy" id="644548"/>
    <lineage>
        <taxon>Bacteria</taxon>
        <taxon>Bacillati</taxon>
        <taxon>Actinomycetota</taxon>
        <taxon>Actinomycetes</taxon>
        <taxon>Mycobacteriales</taxon>
        <taxon>Gordoniaceae</taxon>
        <taxon>Gordonia</taxon>
    </lineage>
</organism>
<sequence length="133" mass="14977">MRSEHKIIQTIPANEMSVVNAPDGEMYRVVAWAHVRRYRMEEQPNILSADPDATVTRPVAWDTVEAMVDPADTGVLVLASSLEPKTDDVIVRGEDLSEEDRVGTARHVPHRIKVRLPRERAEVLGVPYREIGK</sequence>
<dbReference type="EMBL" id="AEUD01000001">
    <property type="protein sequence ID" value="EGD56731.1"/>
    <property type="molecule type" value="Genomic_DNA"/>
</dbReference>
<dbReference type="STRING" id="644548.SCNU_00095"/>
<evidence type="ECO:0000313" key="1">
    <source>
        <dbReference type="EMBL" id="EGD56731.1"/>
    </source>
</evidence>
<dbReference type="Proteomes" id="UP000035065">
    <property type="component" value="Unassembled WGS sequence"/>
</dbReference>
<name>F1YE98_9ACTN</name>
<gene>
    <name evidence="1" type="ORF">SCNU_00095</name>
</gene>
<keyword evidence="2" id="KW-1185">Reference proteome</keyword>
<protein>
    <submittedName>
        <fullName evidence="1">Uncharacterized protein</fullName>
    </submittedName>
</protein>